<dbReference type="GO" id="GO:0000160">
    <property type="term" value="P:phosphorelay signal transduction system"/>
    <property type="evidence" value="ECO:0007669"/>
    <property type="project" value="InterPro"/>
</dbReference>
<dbReference type="OrthoDB" id="9814495at2"/>
<dbReference type="PRINTS" id="PR00038">
    <property type="entry name" value="HTHLUXR"/>
</dbReference>
<dbReference type="InterPro" id="IPR058245">
    <property type="entry name" value="NreC/VraR/RcsB-like_REC"/>
</dbReference>
<dbReference type="PROSITE" id="PS50043">
    <property type="entry name" value="HTH_LUXR_2"/>
    <property type="match status" value="1"/>
</dbReference>
<dbReference type="EMBL" id="QWGA01000003">
    <property type="protein sequence ID" value="RIJ31343.1"/>
    <property type="molecule type" value="Genomic_DNA"/>
</dbReference>
<dbReference type="InterPro" id="IPR011006">
    <property type="entry name" value="CheY-like_superfamily"/>
</dbReference>
<dbReference type="GO" id="GO:0003677">
    <property type="term" value="F:DNA binding"/>
    <property type="evidence" value="ECO:0007669"/>
    <property type="project" value="UniProtKB-KW"/>
</dbReference>
<dbReference type="InterPro" id="IPR001789">
    <property type="entry name" value="Sig_transdc_resp-reg_receiver"/>
</dbReference>
<dbReference type="AlphaFoldDB" id="A0A399RLM8"/>
<gene>
    <name evidence="6" type="ORF">D1222_03535</name>
</gene>
<evidence type="ECO:0000256" key="1">
    <source>
        <dbReference type="ARBA" id="ARBA00022553"/>
    </source>
</evidence>
<dbReference type="SUPFAM" id="SSF52172">
    <property type="entry name" value="CheY-like"/>
    <property type="match status" value="1"/>
</dbReference>
<dbReference type="CDD" id="cd17535">
    <property type="entry name" value="REC_NarL-like"/>
    <property type="match status" value="1"/>
</dbReference>
<dbReference type="Proteomes" id="UP000265845">
    <property type="component" value="Unassembled WGS sequence"/>
</dbReference>
<comment type="caution">
    <text evidence="6">The sequence shown here is derived from an EMBL/GenBank/DDBJ whole genome shotgun (WGS) entry which is preliminary data.</text>
</comment>
<dbReference type="GO" id="GO:0006355">
    <property type="term" value="P:regulation of DNA-templated transcription"/>
    <property type="evidence" value="ECO:0007669"/>
    <property type="project" value="InterPro"/>
</dbReference>
<dbReference type="InterPro" id="IPR039420">
    <property type="entry name" value="WalR-like"/>
</dbReference>
<dbReference type="PROSITE" id="PS50110">
    <property type="entry name" value="RESPONSE_REGULATORY"/>
    <property type="match status" value="1"/>
</dbReference>
<organism evidence="6 7">
    <name type="scientific">Henriciella algicola</name>
    <dbReference type="NCBI Taxonomy" id="1608422"/>
    <lineage>
        <taxon>Bacteria</taxon>
        <taxon>Pseudomonadati</taxon>
        <taxon>Pseudomonadota</taxon>
        <taxon>Alphaproteobacteria</taxon>
        <taxon>Hyphomonadales</taxon>
        <taxon>Hyphomonadaceae</taxon>
        <taxon>Henriciella</taxon>
    </lineage>
</organism>
<feature type="modified residue" description="4-aspartylphosphate" evidence="3">
    <location>
        <position position="56"/>
    </location>
</feature>
<name>A0A399RLM8_9PROT</name>
<feature type="domain" description="Response regulatory" evidence="5">
    <location>
        <begin position="6"/>
        <end position="122"/>
    </location>
</feature>
<evidence type="ECO:0000259" key="5">
    <source>
        <dbReference type="PROSITE" id="PS50110"/>
    </source>
</evidence>
<feature type="domain" description="HTH luxR-type" evidence="4">
    <location>
        <begin position="147"/>
        <end position="212"/>
    </location>
</feature>
<evidence type="ECO:0000313" key="7">
    <source>
        <dbReference type="Proteomes" id="UP000265845"/>
    </source>
</evidence>
<dbReference type="CDD" id="cd06170">
    <property type="entry name" value="LuxR_C_like"/>
    <property type="match status" value="1"/>
</dbReference>
<keyword evidence="2 6" id="KW-0238">DNA-binding</keyword>
<accession>A0A399RLM8</accession>
<evidence type="ECO:0000256" key="3">
    <source>
        <dbReference type="PROSITE-ProRule" id="PRU00169"/>
    </source>
</evidence>
<keyword evidence="7" id="KW-1185">Reference proteome</keyword>
<dbReference type="Gene3D" id="3.40.50.2300">
    <property type="match status" value="1"/>
</dbReference>
<dbReference type="Pfam" id="PF00196">
    <property type="entry name" value="GerE"/>
    <property type="match status" value="1"/>
</dbReference>
<reference evidence="6 7" key="1">
    <citation type="submission" date="2018-08" db="EMBL/GenBank/DDBJ databases">
        <title>Henriciella mobilis sp. nov., isolated from seawater.</title>
        <authorList>
            <person name="Cheng H."/>
            <person name="Wu Y.-H."/>
            <person name="Xu X.-W."/>
            <person name="Guo L.-L."/>
        </authorList>
    </citation>
    <scope>NUCLEOTIDE SEQUENCE [LARGE SCALE GENOMIC DNA]</scope>
    <source>
        <strain evidence="6 7">CCUG67844</strain>
    </source>
</reference>
<dbReference type="PROSITE" id="PS00622">
    <property type="entry name" value="HTH_LUXR_1"/>
    <property type="match status" value="1"/>
</dbReference>
<sequence>MSAPIRLLIVDDHELAREGLKSAFIRGGMDVVAAAKDGPEALDMINEHGPDLVVLDIRLGEGMDGLGVAREVSKLPNAPRIMMLTLHDDPDYVRAALDAGATGYVLKDASLDELCEAARQVMAGGTAIPAALLSSLLARPDRRRDDDEAALERLTPRESAVLDLVAEGMTNKTIARELSISPATVKAHVERLIAKLGVADRTQAAVLATRWRERQG</sequence>
<dbReference type="SMART" id="SM00421">
    <property type="entry name" value="HTH_LUXR"/>
    <property type="match status" value="1"/>
</dbReference>
<evidence type="ECO:0000256" key="2">
    <source>
        <dbReference type="ARBA" id="ARBA00023125"/>
    </source>
</evidence>
<keyword evidence="1 3" id="KW-0597">Phosphoprotein</keyword>
<evidence type="ECO:0000259" key="4">
    <source>
        <dbReference type="PROSITE" id="PS50043"/>
    </source>
</evidence>
<protein>
    <submittedName>
        <fullName evidence="6">DNA-binding response regulator</fullName>
    </submittedName>
</protein>
<dbReference type="InterPro" id="IPR000792">
    <property type="entry name" value="Tscrpt_reg_LuxR_C"/>
</dbReference>
<dbReference type="PANTHER" id="PTHR43214:SF43">
    <property type="entry name" value="TWO-COMPONENT RESPONSE REGULATOR"/>
    <property type="match status" value="1"/>
</dbReference>
<dbReference type="PANTHER" id="PTHR43214">
    <property type="entry name" value="TWO-COMPONENT RESPONSE REGULATOR"/>
    <property type="match status" value="1"/>
</dbReference>
<proteinExistence type="predicted"/>
<dbReference type="SMART" id="SM00448">
    <property type="entry name" value="REC"/>
    <property type="match status" value="1"/>
</dbReference>
<dbReference type="RefSeq" id="WP_119452839.1">
    <property type="nucleotide sequence ID" value="NZ_QWGA01000003.1"/>
</dbReference>
<dbReference type="Pfam" id="PF00072">
    <property type="entry name" value="Response_reg"/>
    <property type="match status" value="1"/>
</dbReference>
<evidence type="ECO:0000313" key="6">
    <source>
        <dbReference type="EMBL" id="RIJ31343.1"/>
    </source>
</evidence>